<dbReference type="WormBase" id="SRAE_X000067700">
    <property type="protein sequence ID" value="SRP06975"/>
    <property type="gene ID" value="WBGene00266236"/>
</dbReference>
<name>A0A090LNB2_STRRB</name>
<evidence type="ECO:0000313" key="2">
    <source>
        <dbReference type="Proteomes" id="UP000035682"/>
    </source>
</evidence>
<reference evidence="1 2" key="1">
    <citation type="submission" date="2014-09" db="EMBL/GenBank/DDBJ databases">
        <authorList>
            <person name="Martin A.A."/>
        </authorList>
    </citation>
    <scope>NUCLEOTIDE SEQUENCE</scope>
    <source>
        <strain evidence="2">ED321</strain>
        <strain evidence="1">ED321 Heterogonic</strain>
    </source>
</reference>
<evidence type="ECO:0000313" key="3">
    <source>
        <dbReference type="WBParaSite" id="SRAE_X000067700.1"/>
    </source>
</evidence>
<dbReference type="EMBL" id="LN609530">
    <property type="protein sequence ID" value="CEF71350.1"/>
    <property type="molecule type" value="Genomic_DNA"/>
</dbReference>
<evidence type="ECO:0000313" key="1">
    <source>
        <dbReference type="EMBL" id="CEF71350.1"/>
    </source>
</evidence>
<dbReference type="RefSeq" id="XP_024510546.1">
    <property type="nucleotide sequence ID" value="XM_024645049.1"/>
</dbReference>
<organism evidence="1">
    <name type="scientific">Strongyloides ratti</name>
    <name type="common">Parasitic roundworm</name>
    <dbReference type="NCBI Taxonomy" id="34506"/>
    <lineage>
        <taxon>Eukaryota</taxon>
        <taxon>Metazoa</taxon>
        <taxon>Ecdysozoa</taxon>
        <taxon>Nematoda</taxon>
        <taxon>Chromadorea</taxon>
        <taxon>Rhabditida</taxon>
        <taxon>Tylenchina</taxon>
        <taxon>Panagrolaimomorpha</taxon>
        <taxon>Strongyloidoidea</taxon>
        <taxon>Strongyloididae</taxon>
        <taxon>Strongyloides</taxon>
    </lineage>
</organism>
<evidence type="ECO:0000313" key="4">
    <source>
        <dbReference type="WormBase" id="SRAE_X000067700"/>
    </source>
</evidence>
<dbReference type="Proteomes" id="UP000035682">
    <property type="component" value="Unplaced"/>
</dbReference>
<dbReference type="GeneID" id="36383730"/>
<keyword evidence="2" id="KW-1185">Reference proteome</keyword>
<sequence length="485" mass="57489">MNCITCLRNQLQEINRYSIENDDNTTNFSHYIKKKILKRAHIRIRTKKLILYKKNIRQKYCFLLKLARNGTLELLNKFCRRFIRTPFCRRIIEKWKREEDKFMVSRLSSASELTINYPEPIPSSVDNFCLGLQNLLLFNPKQFVYEIKRLNKIITITTHPVINYQADIRKIKLLGEVIRLKNIVSDVSLDELLHALLNVDLFFGPIFDDSCPGNMTLELEPIPVFELDSSDSLTWLTAPNCLSGTSSKETLPSYSMEIKYIEKNYSDINFRCGTSESMKYERPICRSFNDIVKTEDDINHLNESLLEDDEDIGSDGIFIDALIEEKNEYYERRDIRIMEMIISLRERIMYSNSLLSKIINPLSGDKRIIKLFKETFCEEHEIEITFYSEKPVTEWQFGLFLEENGITNFKLTRFEYSFFFRTHYANDLYKLVRVFSEMRGSIKLPYINYAIDYQITFPHTLTFEETELKDEIMFAQRSIDMEMNY</sequence>
<reference evidence="3" key="2">
    <citation type="submission" date="2020-12" db="UniProtKB">
        <authorList>
            <consortium name="WormBaseParasite"/>
        </authorList>
    </citation>
    <scope>IDENTIFICATION</scope>
</reference>
<gene>
    <name evidence="1 3 4" type="ORF">SRAE_X000067700</name>
</gene>
<proteinExistence type="predicted"/>
<dbReference type="CTD" id="36383730"/>
<dbReference type="AlphaFoldDB" id="A0A090LNB2"/>
<accession>A0A090LNB2</accession>
<dbReference type="WBParaSite" id="SRAE_X000067700.1">
    <property type="protein sequence ID" value="SRAE_X000067700.1"/>
    <property type="gene ID" value="WBGene00266236"/>
</dbReference>
<protein>
    <submittedName>
        <fullName evidence="1 3">Uncharacterized protein</fullName>
    </submittedName>
</protein>